<dbReference type="Pfam" id="PF18425">
    <property type="entry name" value="CspB_prodomain"/>
    <property type="match status" value="1"/>
</dbReference>
<dbReference type="SUPFAM" id="SSF52743">
    <property type="entry name" value="Subtilisin-like"/>
    <property type="match status" value="1"/>
</dbReference>
<dbReference type="PIRSF" id="PIRSF037894">
    <property type="entry name" value="Subtilisin_rel_CspABC"/>
    <property type="match status" value="1"/>
</dbReference>
<comment type="similarity">
    <text evidence="1 6">Belongs to the peptidase S8 family.</text>
</comment>
<dbReference type="EMBL" id="JASGBQ010000002">
    <property type="protein sequence ID" value="MDI9241408.1"/>
    <property type="molecule type" value="Genomic_DNA"/>
</dbReference>
<evidence type="ECO:0000259" key="8">
    <source>
        <dbReference type="Pfam" id="PF18425"/>
    </source>
</evidence>
<protein>
    <submittedName>
        <fullName evidence="9">S8 family peptidase</fullName>
        <ecNumber evidence="9">3.4.-.-</ecNumber>
    </submittedName>
</protein>
<comment type="caution">
    <text evidence="9">The sequence shown here is derived from an EMBL/GenBank/DDBJ whole genome shotgun (WGS) entry which is preliminary data.</text>
</comment>
<keyword evidence="10" id="KW-1185">Reference proteome</keyword>
<dbReference type="Proteomes" id="UP001300383">
    <property type="component" value="Unassembled WGS sequence"/>
</dbReference>
<feature type="domain" description="Peptidase S8/S53" evidence="7">
    <location>
        <begin position="133"/>
        <end position="391"/>
    </location>
</feature>
<dbReference type="CDD" id="cd07478">
    <property type="entry name" value="Peptidases_S8_CspA-like"/>
    <property type="match status" value="1"/>
</dbReference>
<dbReference type="InterPro" id="IPR022398">
    <property type="entry name" value="Peptidase_S8_His-AS"/>
</dbReference>
<dbReference type="PANTHER" id="PTHR43806">
    <property type="entry name" value="PEPTIDASE S8"/>
    <property type="match status" value="1"/>
</dbReference>
<keyword evidence="2 6" id="KW-0645">Protease</keyword>
<dbReference type="PROSITE" id="PS00137">
    <property type="entry name" value="SUBTILASE_HIS"/>
    <property type="match status" value="1"/>
</dbReference>
<dbReference type="GO" id="GO:0004252">
    <property type="term" value="F:serine-type endopeptidase activity"/>
    <property type="evidence" value="ECO:0007669"/>
    <property type="project" value="UniProtKB-UniRule"/>
</dbReference>
<evidence type="ECO:0000313" key="9">
    <source>
        <dbReference type="EMBL" id="MDI9241408.1"/>
    </source>
</evidence>
<evidence type="ECO:0000256" key="3">
    <source>
        <dbReference type="ARBA" id="ARBA00022801"/>
    </source>
</evidence>
<dbReference type="InterPro" id="IPR041365">
    <property type="entry name" value="CspB_prodomain"/>
</dbReference>
<feature type="active site" description="Charge relay system" evidence="5 6">
    <location>
        <position position="529"/>
    </location>
</feature>
<accession>A0AAP4F069</accession>
<dbReference type="InterPro" id="IPR017310">
    <property type="entry name" value="Pept_S8A_subtilisin_clostridia"/>
</dbReference>
<dbReference type="PRINTS" id="PR00723">
    <property type="entry name" value="SUBTILISIN"/>
</dbReference>
<gene>
    <name evidence="9" type="ORF">QJ036_02810</name>
</gene>
<keyword evidence="4 6" id="KW-0720">Serine protease</keyword>
<evidence type="ECO:0000256" key="4">
    <source>
        <dbReference type="ARBA" id="ARBA00022825"/>
    </source>
</evidence>
<dbReference type="EC" id="3.4.-.-" evidence="9"/>
<dbReference type="PROSITE" id="PS00138">
    <property type="entry name" value="SUBTILASE_SER"/>
    <property type="match status" value="1"/>
</dbReference>
<dbReference type="AlphaFoldDB" id="A0AAP4F069"/>
<dbReference type="InterPro" id="IPR015500">
    <property type="entry name" value="Peptidase_S8_subtilisin-rel"/>
</dbReference>
<dbReference type="Gene3D" id="2.60.120.1290">
    <property type="match status" value="1"/>
</dbReference>
<dbReference type="RefSeq" id="WP_283229918.1">
    <property type="nucleotide sequence ID" value="NZ_JASGBQ010000002.1"/>
</dbReference>
<evidence type="ECO:0000256" key="1">
    <source>
        <dbReference type="ARBA" id="ARBA00011073"/>
    </source>
</evidence>
<feature type="domain" description="Csp protease B prodomain" evidence="8">
    <location>
        <begin position="7"/>
        <end position="94"/>
    </location>
</feature>
<dbReference type="GO" id="GO:0006508">
    <property type="term" value="P:proteolysis"/>
    <property type="evidence" value="ECO:0007669"/>
    <property type="project" value="UniProtKB-KW"/>
</dbReference>
<evidence type="ECO:0000256" key="5">
    <source>
        <dbReference type="PIRSR" id="PIRSR615500-1"/>
    </source>
</evidence>
<reference evidence="9 10" key="1">
    <citation type="submission" date="2023-05" db="EMBL/GenBank/DDBJ databases">
        <title>[ruminococcus] sp. nov., isolated from a pig farm feces dump.</title>
        <authorList>
            <person name="Chang Y.-H."/>
        </authorList>
    </citation>
    <scope>NUCLEOTIDE SEQUENCE [LARGE SCALE GENOMIC DNA]</scope>
    <source>
        <strain evidence="9 10">YH-rum2234</strain>
    </source>
</reference>
<evidence type="ECO:0000256" key="2">
    <source>
        <dbReference type="ARBA" id="ARBA00022670"/>
    </source>
</evidence>
<name>A0AAP4F069_9FIRM</name>
<dbReference type="InterPro" id="IPR023828">
    <property type="entry name" value="Peptidase_S8_Ser-AS"/>
</dbReference>
<dbReference type="Gene3D" id="3.40.50.200">
    <property type="entry name" value="Peptidase S8/S53 domain"/>
    <property type="match status" value="1"/>
</dbReference>
<dbReference type="InterPro" id="IPR036852">
    <property type="entry name" value="Peptidase_S8/S53_dom_sf"/>
</dbReference>
<keyword evidence="3 6" id="KW-0378">Hydrolase</keyword>
<feature type="domain" description="Peptidase S8/S53" evidence="7">
    <location>
        <begin position="464"/>
        <end position="585"/>
    </location>
</feature>
<dbReference type="PANTHER" id="PTHR43806:SF11">
    <property type="entry name" value="CEREVISIN-RELATED"/>
    <property type="match status" value="1"/>
</dbReference>
<dbReference type="Gene3D" id="3.30.70.2980">
    <property type="match status" value="1"/>
</dbReference>
<organism evidence="9 10">
    <name type="scientific">Fusibacillus kribbianus</name>
    <dbReference type="NCBI Taxonomy" id="3044208"/>
    <lineage>
        <taxon>Bacteria</taxon>
        <taxon>Bacillati</taxon>
        <taxon>Bacillota</taxon>
        <taxon>Clostridia</taxon>
        <taxon>Lachnospirales</taxon>
        <taxon>Lachnospiraceae</taxon>
        <taxon>Fusibacillus</taxon>
    </lineage>
</organism>
<dbReference type="InterPro" id="IPR034045">
    <property type="entry name" value="Pep_S8_CspA-like"/>
</dbReference>
<proteinExistence type="inferred from homology"/>
<dbReference type="InterPro" id="IPR000209">
    <property type="entry name" value="Peptidase_S8/S53_dom"/>
</dbReference>
<evidence type="ECO:0000256" key="6">
    <source>
        <dbReference type="PROSITE-ProRule" id="PRU01240"/>
    </source>
</evidence>
<feature type="active site" description="Charge relay system" evidence="5 6">
    <location>
        <position position="208"/>
    </location>
</feature>
<dbReference type="PROSITE" id="PS51892">
    <property type="entry name" value="SUBTILASE"/>
    <property type="match status" value="1"/>
</dbReference>
<evidence type="ECO:0000313" key="10">
    <source>
        <dbReference type="Proteomes" id="UP001300383"/>
    </source>
</evidence>
<evidence type="ECO:0000259" key="7">
    <source>
        <dbReference type="Pfam" id="PF00082"/>
    </source>
</evidence>
<dbReference type="Pfam" id="PF00082">
    <property type="entry name" value="Peptidase_S8"/>
    <property type="match status" value="2"/>
</dbReference>
<sequence length="595" mass="64109">MAVQPDEKLENVLNLALDVPAGERERSLDLSVGYDPQANTWDLIVRYTGDIKRLASESVRVTELLAGYAVVTMPEPLIEEFSRQPEIQFVEKPKGLTFTVSVGRSVSCINPLQSNVRPTRGAAAGTGTDSLFGSGVVIAVIDSGVDYWLEDFRDAEGKTRILYLWDQTAEGTPPEGYQIGAEYSREQINEAITTGDRSLVPSRDFQNHGTPVAGIAAGGGGLGGIRYRGVAPESELIVVKLGSRGGGFPRTVELMEAVDYAVRKMLAQGFPMVINLSFGNTYGSHEGNSLLETYLNDISNLGKLSICVGSGNEGGSGGHVSGVLSNLPEGADREAGSTFIRLTVGQYETGLNLQIWKQYVDDFAIRLVTPRGQRLGPFSRAQPVSRFSADGSEIFVYYGEPIPYSTAQEIYLDFIPADTYLESGIYLIQLTPLHIVDGRFDMWLPSEDVLNRATRFGSPTPDISLTIPSAAADVITVGAYDSRYLTYADFSGRGFTRVTNQVKPDLAAPGVAVETVQAGGGYGPVTGTSFATPFVSGGAALLMEWGIVRGNDPYLYGEKLKAYLRKGARPLPGFTQYPNPQVGYGALCVRNSLPV</sequence>
<feature type="active site" description="Charge relay system" evidence="5 6">
    <location>
        <position position="142"/>
    </location>
</feature>
<dbReference type="InterPro" id="IPR050131">
    <property type="entry name" value="Peptidase_S8_subtilisin-like"/>
</dbReference>